<comment type="caution">
    <text evidence="2">The sequence shown here is derived from an EMBL/GenBank/DDBJ whole genome shotgun (WGS) entry which is preliminary data.</text>
</comment>
<evidence type="ECO:0000313" key="3">
    <source>
        <dbReference type="EMBL" id="KAA1126203.1"/>
    </source>
</evidence>
<dbReference type="EMBL" id="VSWC01000040">
    <property type="protein sequence ID" value="KAA1106600.1"/>
    <property type="molecule type" value="Genomic_DNA"/>
</dbReference>
<dbReference type="EMBL" id="VDEP01000172">
    <property type="protein sequence ID" value="KAA1126203.1"/>
    <property type="molecule type" value="Genomic_DNA"/>
</dbReference>
<accession>A0A5B0Q075</accession>
<sequence length="116" mass="13387">MRAKCIIFGLFTTTWCMKHMIDPEVEGNYSKSIQGLTSILNPQYQELDVNVEQIMASKRQKIIPLDSPPSAISRSCKHNNHCRSVFQRLIQESPSFKYLHPKKVVVLLKFWGKNHG</sequence>
<protein>
    <submittedName>
        <fullName evidence="2">Uncharacterized protein</fullName>
    </submittedName>
</protein>
<evidence type="ECO:0000256" key="1">
    <source>
        <dbReference type="SAM" id="SignalP"/>
    </source>
</evidence>
<reference evidence="4 5" key="1">
    <citation type="submission" date="2019-05" db="EMBL/GenBank/DDBJ databases">
        <title>Emergence of the Ug99 lineage of the wheat stem rust pathogen through somatic hybridization.</title>
        <authorList>
            <person name="Li F."/>
            <person name="Upadhyaya N.M."/>
            <person name="Sperschneider J."/>
            <person name="Matny O."/>
            <person name="Nguyen-Phuc H."/>
            <person name="Mago R."/>
            <person name="Raley C."/>
            <person name="Miller M.E."/>
            <person name="Silverstein K.A.T."/>
            <person name="Henningsen E."/>
            <person name="Hirsch C.D."/>
            <person name="Visser B."/>
            <person name="Pretorius Z.A."/>
            <person name="Steffenson B.J."/>
            <person name="Schwessinger B."/>
            <person name="Dodds P.N."/>
            <person name="Figueroa M."/>
        </authorList>
    </citation>
    <scope>NUCLEOTIDE SEQUENCE [LARGE SCALE GENOMIC DNA]</scope>
    <source>
        <strain evidence="2">21-0</strain>
        <strain evidence="3 5">Ug99</strain>
    </source>
</reference>
<keyword evidence="1" id="KW-0732">Signal</keyword>
<feature type="signal peptide" evidence="1">
    <location>
        <begin position="1"/>
        <end position="16"/>
    </location>
</feature>
<evidence type="ECO:0000313" key="2">
    <source>
        <dbReference type="EMBL" id="KAA1106600.1"/>
    </source>
</evidence>
<evidence type="ECO:0000313" key="4">
    <source>
        <dbReference type="Proteomes" id="UP000324748"/>
    </source>
</evidence>
<evidence type="ECO:0000313" key="5">
    <source>
        <dbReference type="Proteomes" id="UP000325313"/>
    </source>
</evidence>
<proteinExistence type="predicted"/>
<gene>
    <name evidence="2" type="ORF">PGT21_036488</name>
    <name evidence="3" type="ORF">PGTUg99_012784</name>
</gene>
<dbReference type="Proteomes" id="UP000324748">
    <property type="component" value="Unassembled WGS sequence"/>
</dbReference>
<keyword evidence="4" id="KW-1185">Reference proteome</keyword>
<name>A0A5B0Q075_PUCGR</name>
<organism evidence="2 4">
    <name type="scientific">Puccinia graminis f. sp. tritici</name>
    <dbReference type="NCBI Taxonomy" id="56615"/>
    <lineage>
        <taxon>Eukaryota</taxon>
        <taxon>Fungi</taxon>
        <taxon>Dikarya</taxon>
        <taxon>Basidiomycota</taxon>
        <taxon>Pucciniomycotina</taxon>
        <taxon>Pucciniomycetes</taxon>
        <taxon>Pucciniales</taxon>
        <taxon>Pucciniaceae</taxon>
        <taxon>Puccinia</taxon>
    </lineage>
</organism>
<feature type="chain" id="PRO_5036366477" evidence="1">
    <location>
        <begin position="17"/>
        <end position="116"/>
    </location>
</feature>
<dbReference type="Proteomes" id="UP000325313">
    <property type="component" value="Unassembled WGS sequence"/>
</dbReference>
<dbReference type="AlphaFoldDB" id="A0A5B0Q075"/>